<dbReference type="EMBL" id="CM035434">
    <property type="protein sequence ID" value="KAH7291587.1"/>
    <property type="molecule type" value="Genomic_DNA"/>
</dbReference>
<gene>
    <name evidence="1" type="ORF">KP509_29G023200</name>
</gene>
<protein>
    <submittedName>
        <fullName evidence="1">Uncharacterized protein</fullName>
    </submittedName>
</protein>
<organism evidence="1 2">
    <name type="scientific">Ceratopteris richardii</name>
    <name type="common">Triangle waterfern</name>
    <dbReference type="NCBI Taxonomy" id="49495"/>
    <lineage>
        <taxon>Eukaryota</taxon>
        <taxon>Viridiplantae</taxon>
        <taxon>Streptophyta</taxon>
        <taxon>Embryophyta</taxon>
        <taxon>Tracheophyta</taxon>
        <taxon>Polypodiopsida</taxon>
        <taxon>Polypodiidae</taxon>
        <taxon>Polypodiales</taxon>
        <taxon>Pteridineae</taxon>
        <taxon>Pteridaceae</taxon>
        <taxon>Parkerioideae</taxon>
        <taxon>Ceratopteris</taxon>
    </lineage>
</organism>
<keyword evidence="2" id="KW-1185">Reference proteome</keyword>
<evidence type="ECO:0000313" key="1">
    <source>
        <dbReference type="EMBL" id="KAH7291587.1"/>
    </source>
</evidence>
<dbReference type="OrthoDB" id="41419at2759"/>
<reference evidence="1" key="1">
    <citation type="submission" date="2021-08" db="EMBL/GenBank/DDBJ databases">
        <title>WGS assembly of Ceratopteris richardii.</title>
        <authorList>
            <person name="Marchant D.B."/>
            <person name="Chen G."/>
            <person name="Jenkins J."/>
            <person name="Shu S."/>
            <person name="Leebens-Mack J."/>
            <person name="Grimwood J."/>
            <person name="Schmutz J."/>
            <person name="Soltis P."/>
            <person name="Soltis D."/>
            <person name="Chen Z.-H."/>
        </authorList>
    </citation>
    <scope>NUCLEOTIDE SEQUENCE</scope>
    <source>
        <strain evidence="1">Whitten #5841</strain>
        <tissue evidence="1">Leaf</tissue>
    </source>
</reference>
<name>A0A8T2R6L6_CERRI</name>
<proteinExistence type="predicted"/>
<sequence length="201" mass="23001">MIMSYRSWRWHVTDIALSRRTVFPQFYGPHKLKSANILQAHSAALSLFSRTNDSRKIVHNASFRFVLVASAGGASASSPPSPSPGDDLQPTPFLEDLLIPFSWTSADIAAQEAEWLRVNLHQWLDDEYCPEPANDEISRRCARVYYYCLLERQRDMGDILMQMVRELETFSFKESFHGAFSSANAAIDLITKKIRRLEEKN</sequence>
<dbReference type="PANTHER" id="PTHR36776">
    <property type="entry name" value="EXPRESSED PROTEIN"/>
    <property type="match status" value="1"/>
</dbReference>
<dbReference type="Proteomes" id="UP000825935">
    <property type="component" value="Chromosome 29"/>
</dbReference>
<evidence type="ECO:0000313" key="2">
    <source>
        <dbReference type="Proteomes" id="UP000825935"/>
    </source>
</evidence>
<comment type="caution">
    <text evidence="1">The sequence shown here is derived from an EMBL/GenBank/DDBJ whole genome shotgun (WGS) entry which is preliminary data.</text>
</comment>
<dbReference type="PANTHER" id="PTHR36776:SF1">
    <property type="entry name" value="EXPRESSED PROTEIN"/>
    <property type="match status" value="1"/>
</dbReference>
<accession>A0A8T2R6L6</accession>
<dbReference type="AlphaFoldDB" id="A0A8T2R6L6"/>